<dbReference type="PANTHER" id="PTHR19872:SF9">
    <property type="entry name" value="UBIQUITIN-BINDING SDF UBIQUITIN LIGASE COMPLEX SUBUNIT"/>
    <property type="match status" value="1"/>
</dbReference>
<accession>A0A6A7BSG3</accession>
<dbReference type="PANTHER" id="PTHR19872">
    <property type="entry name" value="UBIQUITIN LIGASE SPECIFICITY FACTOR/HREP PROTEIN"/>
    <property type="match status" value="1"/>
</dbReference>
<keyword evidence="3 6" id="KW-0853">WD repeat</keyword>
<feature type="repeat" description="WD" evidence="6">
    <location>
        <begin position="431"/>
        <end position="450"/>
    </location>
</feature>
<evidence type="ECO:0000313" key="8">
    <source>
        <dbReference type="EMBL" id="KAF2858012.1"/>
    </source>
</evidence>
<dbReference type="Pfam" id="PF12937">
    <property type="entry name" value="F-box-like"/>
    <property type="match status" value="1"/>
</dbReference>
<evidence type="ECO:0000256" key="6">
    <source>
        <dbReference type="PROSITE-ProRule" id="PRU00221"/>
    </source>
</evidence>
<gene>
    <name evidence="8" type="ORF">K470DRAFT_237296</name>
</gene>
<dbReference type="SMART" id="SM00256">
    <property type="entry name" value="FBOX"/>
    <property type="match status" value="1"/>
</dbReference>
<comment type="similarity">
    <text evidence="2">Belongs to the WD repeat MET30/SCONB/SCON-2 family.</text>
</comment>
<evidence type="ECO:0000256" key="3">
    <source>
        <dbReference type="ARBA" id="ARBA00022574"/>
    </source>
</evidence>
<reference evidence="8" key="1">
    <citation type="journal article" date="2020" name="Stud. Mycol.">
        <title>101 Dothideomycetes genomes: a test case for predicting lifestyles and emergence of pathogens.</title>
        <authorList>
            <person name="Haridas S."/>
            <person name="Albert R."/>
            <person name="Binder M."/>
            <person name="Bloem J."/>
            <person name="Labutti K."/>
            <person name="Salamov A."/>
            <person name="Andreopoulos B."/>
            <person name="Baker S."/>
            <person name="Barry K."/>
            <person name="Bills G."/>
            <person name="Bluhm B."/>
            <person name="Cannon C."/>
            <person name="Castanera R."/>
            <person name="Culley D."/>
            <person name="Daum C."/>
            <person name="Ezra D."/>
            <person name="Gonzalez J."/>
            <person name="Henrissat B."/>
            <person name="Kuo A."/>
            <person name="Liang C."/>
            <person name="Lipzen A."/>
            <person name="Lutzoni F."/>
            <person name="Magnuson J."/>
            <person name="Mondo S."/>
            <person name="Nolan M."/>
            <person name="Ohm R."/>
            <person name="Pangilinan J."/>
            <person name="Park H.-J."/>
            <person name="Ramirez L."/>
            <person name="Alfaro M."/>
            <person name="Sun H."/>
            <person name="Tritt A."/>
            <person name="Yoshinaga Y."/>
            <person name="Zwiers L.-H."/>
            <person name="Turgeon B."/>
            <person name="Goodwin S."/>
            <person name="Spatafora J."/>
            <person name="Crous P."/>
            <person name="Grigoriev I."/>
        </authorList>
    </citation>
    <scope>NUCLEOTIDE SEQUENCE</scope>
    <source>
        <strain evidence="8">CBS 480.64</strain>
    </source>
</reference>
<dbReference type="PROSITE" id="PS00678">
    <property type="entry name" value="WD_REPEATS_1"/>
    <property type="match status" value="2"/>
</dbReference>
<dbReference type="InterPro" id="IPR001680">
    <property type="entry name" value="WD40_rpt"/>
</dbReference>
<feature type="repeat" description="WD" evidence="6">
    <location>
        <begin position="337"/>
        <end position="378"/>
    </location>
</feature>
<name>A0A6A7BSG3_9PEZI</name>
<dbReference type="InterPro" id="IPR019775">
    <property type="entry name" value="WD40_repeat_CS"/>
</dbReference>
<evidence type="ECO:0000256" key="1">
    <source>
        <dbReference type="ARBA" id="ARBA00004906"/>
    </source>
</evidence>
<dbReference type="SUPFAM" id="SSF50998">
    <property type="entry name" value="Quinoprotein alcohol dehydrogenase-like"/>
    <property type="match status" value="1"/>
</dbReference>
<dbReference type="CDD" id="cd00200">
    <property type="entry name" value="WD40"/>
    <property type="match status" value="1"/>
</dbReference>
<protein>
    <submittedName>
        <fullName evidence="8">WD40 repeat-like protein</fullName>
    </submittedName>
</protein>
<dbReference type="CDD" id="cd22147">
    <property type="entry name" value="F-box_SpPof1-like"/>
    <property type="match status" value="1"/>
</dbReference>
<evidence type="ECO:0000256" key="5">
    <source>
        <dbReference type="ARBA" id="ARBA00022786"/>
    </source>
</evidence>
<evidence type="ECO:0000256" key="4">
    <source>
        <dbReference type="ARBA" id="ARBA00022737"/>
    </source>
</evidence>
<dbReference type="PROSITE" id="PS50181">
    <property type="entry name" value="FBOX"/>
    <property type="match status" value="1"/>
</dbReference>
<evidence type="ECO:0000313" key="9">
    <source>
        <dbReference type="Proteomes" id="UP000799421"/>
    </source>
</evidence>
<feature type="repeat" description="WD" evidence="6">
    <location>
        <begin position="481"/>
        <end position="520"/>
    </location>
</feature>
<dbReference type="Proteomes" id="UP000799421">
    <property type="component" value="Unassembled WGS sequence"/>
</dbReference>
<feature type="repeat" description="WD" evidence="6">
    <location>
        <begin position="258"/>
        <end position="297"/>
    </location>
</feature>
<dbReference type="Gene3D" id="2.130.10.10">
    <property type="entry name" value="YVTN repeat-like/Quinoprotein amine dehydrogenase"/>
    <property type="match status" value="3"/>
</dbReference>
<feature type="repeat" description="WD" evidence="6">
    <location>
        <begin position="298"/>
        <end position="328"/>
    </location>
</feature>
<dbReference type="OrthoDB" id="5580488at2759"/>
<dbReference type="PRINTS" id="PR00320">
    <property type="entry name" value="GPROTEINBRPT"/>
</dbReference>
<feature type="domain" description="F-box" evidence="7">
    <location>
        <begin position="84"/>
        <end position="130"/>
    </location>
</feature>
<feature type="repeat" description="WD" evidence="6">
    <location>
        <begin position="218"/>
        <end position="257"/>
    </location>
</feature>
<dbReference type="EMBL" id="MU006020">
    <property type="protein sequence ID" value="KAF2858012.1"/>
    <property type="molecule type" value="Genomic_DNA"/>
</dbReference>
<evidence type="ECO:0000259" key="7">
    <source>
        <dbReference type="PROSITE" id="PS50181"/>
    </source>
</evidence>
<keyword evidence="9" id="KW-1185">Reference proteome</keyword>
<dbReference type="InterPro" id="IPR015943">
    <property type="entry name" value="WD40/YVTN_repeat-like_dom_sf"/>
</dbReference>
<dbReference type="AlphaFoldDB" id="A0A6A7BSG3"/>
<dbReference type="InterPro" id="IPR001810">
    <property type="entry name" value="F-box_dom"/>
</dbReference>
<evidence type="ECO:0000256" key="2">
    <source>
        <dbReference type="ARBA" id="ARBA00007968"/>
    </source>
</evidence>
<dbReference type="PROSITE" id="PS50294">
    <property type="entry name" value="WD_REPEATS_REGION"/>
    <property type="match status" value="4"/>
</dbReference>
<dbReference type="InterPro" id="IPR036047">
    <property type="entry name" value="F-box-like_dom_sf"/>
</dbReference>
<dbReference type="InterPro" id="IPR051075">
    <property type="entry name" value="SCF_subunit_WD-repeat"/>
</dbReference>
<sequence length="555" mass="62330">MNYCYRHRPDLTCRRQMDEPSMEQLQNELSSLQPSDQQSIAHFWSIFSAAPAKHRNLMLRGILTQCCFPQLSFLSAKVRELIKIDFLSTLPTELGLKILGYLDTTSLCKAAQVSRRWRNLADDNMVWQRMCEQHIDRKCTKCGWGLPLLERSRLLNEKRQLQLREANGHPPKRPLEDPLNDSPATKRLCPPLPWKHVYRERFKVGWAWKSGHFRTLTLSGHANGVMCLQFLGHTLMTGSYDSTIKIWNARTGSLTRTLNGHTSGIRCLQFDETKLMTGSLDSTLKLWDWNTGTCLRTFPAHSAGIASLHYTDRYVATGSMDRTIRVWDSLKKTTFLLRGHDDCVNSVRIDEPSRTLFSASEDFSMRLWDLEGGGMLRIFNGHVGPVTSLIVMPEGFEPAALTGEGESDSGSGSTNTTTAIHQYWKDESRPPPPRYIFSGALDATVRLWDVHYPHPPSPSAPVVDERRASLPPSNGPCCRTLFGHVEGIWALAADRLRLVSAGEDQLVKIWDPRSGVCERTFTGHQGPVSCVALADWAVAMGSSVEGGVTVLYFGE</sequence>
<dbReference type="InterPro" id="IPR020472">
    <property type="entry name" value="WD40_PAC1"/>
</dbReference>
<keyword evidence="4" id="KW-0677">Repeat</keyword>
<dbReference type="SMART" id="SM00320">
    <property type="entry name" value="WD40"/>
    <property type="match status" value="7"/>
</dbReference>
<dbReference type="Pfam" id="PF00400">
    <property type="entry name" value="WD40"/>
    <property type="match status" value="6"/>
</dbReference>
<organism evidence="8 9">
    <name type="scientific">Piedraia hortae CBS 480.64</name>
    <dbReference type="NCBI Taxonomy" id="1314780"/>
    <lineage>
        <taxon>Eukaryota</taxon>
        <taxon>Fungi</taxon>
        <taxon>Dikarya</taxon>
        <taxon>Ascomycota</taxon>
        <taxon>Pezizomycotina</taxon>
        <taxon>Dothideomycetes</taxon>
        <taxon>Dothideomycetidae</taxon>
        <taxon>Capnodiales</taxon>
        <taxon>Piedraiaceae</taxon>
        <taxon>Piedraia</taxon>
    </lineage>
</organism>
<keyword evidence="5" id="KW-0833">Ubl conjugation pathway</keyword>
<dbReference type="InterPro" id="IPR011047">
    <property type="entry name" value="Quinoprotein_ADH-like_sf"/>
</dbReference>
<dbReference type="FunFam" id="1.20.1280.50:FF:000016">
    <property type="entry name" value="E3 ubiquitin ligase complex SCF subunit sconB"/>
    <property type="match status" value="1"/>
</dbReference>
<proteinExistence type="inferred from homology"/>
<dbReference type="Gene3D" id="1.20.1280.50">
    <property type="match status" value="1"/>
</dbReference>
<dbReference type="PROSITE" id="PS50082">
    <property type="entry name" value="WD_REPEATS_2"/>
    <property type="match status" value="6"/>
</dbReference>
<comment type="pathway">
    <text evidence="1">Protein modification; protein ubiquitination.</text>
</comment>
<dbReference type="SUPFAM" id="SSF81383">
    <property type="entry name" value="F-box domain"/>
    <property type="match status" value="1"/>
</dbReference>